<dbReference type="NCBIfam" id="TIGR02937">
    <property type="entry name" value="sigma70-ECF"/>
    <property type="match status" value="1"/>
</dbReference>
<keyword evidence="8" id="KW-1185">Reference proteome</keyword>
<dbReference type="InterPro" id="IPR007627">
    <property type="entry name" value="RNA_pol_sigma70_r2"/>
</dbReference>
<accession>A0ABV5ALC0</accession>
<comment type="caution">
    <text evidence="7">The sequence shown here is derived from an EMBL/GenBank/DDBJ whole genome shotgun (WGS) entry which is preliminary data.</text>
</comment>
<evidence type="ECO:0000256" key="4">
    <source>
        <dbReference type="ARBA" id="ARBA00023163"/>
    </source>
</evidence>
<comment type="similarity">
    <text evidence="1">Belongs to the sigma-70 factor family. ECF subfamily.</text>
</comment>
<feature type="domain" description="RNA polymerase sigma-70 region 2" evidence="5">
    <location>
        <begin position="11"/>
        <end position="76"/>
    </location>
</feature>
<evidence type="ECO:0000256" key="3">
    <source>
        <dbReference type="ARBA" id="ARBA00023082"/>
    </source>
</evidence>
<dbReference type="InterPro" id="IPR013324">
    <property type="entry name" value="RNA_pol_sigma_r3/r4-like"/>
</dbReference>
<sequence>MDFKDELSGWIDNYGDQLLRIACSYIHDRAAAEDCLQDAFVKAYKKTSQLKNRDRPFPWLARIVINECKSRSRKNKELVLPILPEQEVHGPETIVMEKVRSESIQMAINSLPEKYRTPIVLHYFHDLRLEVIAEILGEKSGTIRTRVSRARERLKVMLEVGETDESRRTITEI</sequence>
<evidence type="ECO:0000256" key="2">
    <source>
        <dbReference type="ARBA" id="ARBA00023015"/>
    </source>
</evidence>
<dbReference type="SUPFAM" id="SSF88946">
    <property type="entry name" value="Sigma2 domain of RNA polymerase sigma factors"/>
    <property type="match status" value="1"/>
</dbReference>
<evidence type="ECO:0000256" key="1">
    <source>
        <dbReference type="ARBA" id="ARBA00010641"/>
    </source>
</evidence>
<evidence type="ECO:0000313" key="8">
    <source>
        <dbReference type="Proteomes" id="UP001579974"/>
    </source>
</evidence>
<proteinExistence type="inferred from homology"/>
<keyword evidence="4" id="KW-0804">Transcription</keyword>
<keyword evidence="2" id="KW-0805">Transcription regulation</keyword>
<dbReference type="Pfam" id="PF04542">
    <property type="entry name" value="Sigma70_r2"/>
    <property type="match status" value="1"/>
</dbReference>
<dbReference type="PANTHER" id="PTHR43133">
    <property type="entry name" value="RNA POLYMERASE ECF-TYPE SIGMA FACTO"/>
    <property type="match status" value="1"/>
</dbReference>
<protein>
    <submittedName>
        <fullName evidence="7">Sigma-70 family RNA polymerase sigma factor</fullName>
    </submittedName>
</protein>
<keyword evidence="3" id="KW-0731">Sigma factor</keyword>
<evidence type="ECO:0000259" key="6">
    <source>
        <dbReference type="Pfam" id="PF08281"/>
    </source>
</evidence>
<evidence type="ECO:0000259" key="5">
    <source>
        <dbReference type="Pfam" id="PF04542"/>
    </source>
</evidence>
<name>A0ABV5ALC0_9BACL</name>
<dbReference type="Gene3D" id="1.10.1740.10">
    <property type="match status" value="1"/>
</dbReference>
<evidence type="ECO:0000313" key="7">
    <source>
        <dbReference type="EMBL" id="MFB5193055.1"/>
    </source>
</evidence>
<dbReference type="InterPro" id="IPR039425">
    <property type="entry name" value="RNA_pol_sigma-70-like"/>
</dbReference>
<dbReference type="PANTHER" id="PTHR43133:SF51">
    <property type="entry name" value="RNA POLYMERASE SIGMA FACTOR"/>
    <property type="match status" value="1"/>
</dbReference>
<dbReference type="InterPro" id="IPR013325">
    <property type="entry name" value="RNA_pol_sigma_r2"/>
</dbReference>
<dbReference type="InterPro" id="IPR014284">
    <property type="entry name" value="RNA_pol_sigma-70_dom"/>
</dbReference>
<feature type="domain" description="RNA polymerase sigma factor 70 region 4 type 2" evidence="6">
    <location>
        <begin position="102"/>
        <end position="154"/>
    </location>
</feature>
<dbReference type="CDD" id="cd06171">
    <property type="entry name" value="Sigma70_r4"/>
    <property type="match status" value="1"/>
</dbReference>
<organism evidence="7 8">
    <name type="scientific">Alicyclobacillus fastidiosus</name>
    <dbReference type="NCBI Taxonomy" id="392011"/>
    <lineage>
        <taxon>Bacteria</taxon>
        <taxon>Bacillati</taxon>
        <taxon>Bacillota</taxon>
        <taxon>Bacilli</taxon>
        <taxon>Bacillales</taxon>
        <taxon>Alicyclobacillaceae</taxon>
        <taxon>Alicyclobacillus</taxon>
    </lineage>
</organism>
<reference evidence="7 8" key="1">
    <citation type="journal article" date="2024" name="Int. J. Mol. Sci.">
        <title>Exploration of Alicyclobacillus spp. Genome in Search of Antibiotic Resistance.</title>
        <authorList>
            <person name="Bucka-Kolendo J."/>
            <person name="Kiousi D.E."/>
            <person name="Dekowska A."/>
            <person name="Mikolajczuk-Szczyrba A."/>
            <person name="Karadedos D.M."/>
            <person name="Michael P."/>
            <person name="Galanis A."/>
            <person name="Sokolowska B."/>
        </authorList>
    </citation>
    <scope>NUCLEOTIDE SEQUENCE [LARGE SCALE GENOMIC DNA]</scope>
    <source>
        <strain evidence="7 8">KKP 3000</strain>
    </source>
</reference>
<dbReference type="InterPro" id="IPR036388">
    <property type="entry name" value="WH-like_DNA-bd_sf"/>
</dbReference>
<dbReference type="InterPro" id="IPR013249">
    <property type="entry name" value="RNA_pol_sigma70_r4_t2"/>
</dbReference>
<dbReference type="Gene3D" id="1.10.10.10">
    <property type="entry name" value="Winged helix-like DNA-binding domain superfamily/Winged helix DNA-binding domain"/>
    <property type="match status" value="1"/>
</dbReference>
<gene>
    <name evidence="7" type="ORF">KKP3000_002654</name>
</gene>
<dbReference type="Pfam" id="PF08281">
    <property type="entry name" value="Sigma70_r4_2"/>
    <property type="match status" value="1"/>
</dbReference>
<dbReference type="Proteomes" id="UP001579974">
    <property type="component" value="Unassembled WGS sequence"/>
</dbReference>
<dbReference type="SUPFAM" id="SSF88659">
    <property type="entry name" value="Sigma3 and sigma4 domains of RNA polymerase sigma factors"/>
    <property type="match status" value="1"/>
</dbReference>
<dbReference type="RefSeq" id="WP_275473476.1">
    <property type="nucleotide sequence ID" value="NZ_CP162940.1"/>
</dbReference>
<dbReference type="EMBL" id="JBDXSU010000037">
    <property type="protein sequence ID" value="MFB5193055.1"/>
    <property type="molecule type" value="Genomic_DNA"/>
</dbReference>